<sequence>MSTTPQNLNQLPLFGRDIAVDLGTANTLVYVRGRGIVLNEPSVVAINTRNGAILAVGAEAKRMIGRTPGHIVAIRPLKDGVIADFDVTEKMLNYFIRKVHRRRYMTWLNKPRVVVCVPSGITGVEQRAVEEASIQAGARAAYIIEEPMAAAIGAGLPVHEPAGNMVVDIGGGTTEVAVISLGGIVTSASIRIGGDELDESIINYVKKEYSLMLGERTSEEIKMAIGSAFPMPEESHAEIRGRDLVSGLPKTIIISAEEIRRAIEEPVNSIVDAVKNTLDRTPPELAADIMDKGIVLTGGGAHLQGLDERLKHETGMPIHVADQPLNSVAIGSGKCLEEFEALKRVLISSSRH</sequence>
<evidence type="ECO:0000256" key="6">
    <source>
        <dbReference type="ARBA" id="ARBA00067319"/>
    </source>
</evidence>
<evidence type="ECO:0000256" key="2">
    <source>
        <dbReference type="ARBA" id="ARBA00022741"/>
    </source>
</evidence>
<dbReference type="NCBIfam" id="NF010539">
    <property type="entry name" value="PRK13927.1"/>
    <property type="match status" value="1"/>
</dbReference>
<evidence type="ECO:0000313" key="9">
    <source>
        <dbReference type="Proteomes" id="UP000264006"/>
    </source>
</evidence>
<comment type="similarity">
    <text evidence="5 7">Belongs to the FtsA/MreB family.</text>
</comment>
<accession>A0A346XVG2</accession>
<keyword evidence="1 7" id="KW-0963">Cytoplasm</keyword>
<comment type="subunit">
    <text evidence="7">Forms polymers.</text>
</comment>
<comment type="subcellular location">
    <subcellularLocation>
        <location evidence="7">Cytoplasm</location>
    </subcellularLocation>
    <text evidence="7">Membrane-associated.</text>
</comment>
<evidence type="ECO:0000256" key="4">
    <source>
        <dbReference type="ARBA" id="ARBA00022960"/>
    </source>
</evidence>
<keyword evidence="4 7" id="KW-0133">Cell shape</keyword>
<dbReference type="GO" id="GO:0005524">
    <property type="term" value="F:ATP binding"/>
    <property type="evidence" value="ECO:0007669"/>
    <property type="project" value="UniProtKB-KW"/>
</dbReference>
<dbReference type="InterPro" id="IPR056546">
    <property type="entry name" value="MreB_MamK-like"/>
</dbReference>
<dbReference type="KEGG" id="euz:DVS28_a1516"/>
<proteinExistence type="inferred from homology"/>
<dbReference type="Proteomes" id="UP000264006">
    <property type="component" value="Chromosome"/>
</dbReference>
<dbReference type="GO" id="GO:0005737">
    <property type="term" value="C:cytoplasm"/>
    <property type="evidence" value="ECO:0007669"/>
    <property type="project" value="UniProtKB-SubCell"/>
</dbReference>
<dbReference type="GO" id="GO:0000902">
    <property type="term" value="P:cell morphogenesis"/>
    <property type="evidence" value="ECO:0007669"/>
    <property type="project" value="InterPro"/>
</dbReference>
<dbReference type="SUPFAM" id="SSF53067">
    <property type="entry name" value="Actin-like ATPase domain"/>
    <property type="match status" value="2"/>
</dbReference>
<gene>
    <name evidence="7" type="primary">mreB</name>
    <name evidence="8" type="ORF">DVS28_a1516</name>
</gene>
<dbReference type="EMBL" id="CP031165">
    <property type="protein sequence ID" value="AXV06209.1"/>
    <property type="molecule type" value="Genomic_DNA"/>
</dbReference>
<name>A0A346XVG2_9ACTN</name>
<dbReference type="Gene3D" id="3.30.420.40">
    <property type="match status" value="2"/>
</dbReference>
<dbReference type="PANTHER" id="PTHR42749">
    <property type="entry name" value="CELL SHAPE-DETERMINING PROTEIN MREB"/>
    <property type="match status" value="1"/>
</dbReference>
<dbReference type="RefSeq" id="WP_276308879.1">
    <property type="nucleotide sequence ID" value="NZ_CAXIBR010000016.1"/>
</dbReference>
<dbReference type="PRINTS" id="PR01652">
    <property type="entry name" value="SHAPEPROTEIN"/>
</dbReference>
<evidence type="ECO:0000256" key="5">
    <source>
        <dbReference type="ARBA" id="ARBA00023458"/>
    </source>
</evidence>
<dbReference type="InterPro" id="IPR043129">
    <property type="entry name" value="ATPase_NBD"/>
</dbReference>
<feature type="binding site" evidence="7">
    <location>
        <begin position="219"/>
        <end position="222"/>
    </location>
    <ligand>
        <name>ATP</name>
        <dbReference type="ChEBI" id="CHEBI:30616"/>
    </ligand>
</feature>
<protein>
    <recommendedName>
        <fullName evidence="6 7">Cell shape-determining protein MreB</fullName>
    </recommendedName>
</protein>
<evidence type="ECO:0000313" key="8">
    <source>
        <dbReference type="EMBL" id="AXV06209.1"/>
    </source>
</evidence>
<evidence type="ECO:0000256" key="1">
    <source>
        <dbReference type="ARBA" id="ARBA00022490"/>
    </source>
</evidence>
<feature type="binding site" evidence="7">
    <location>
        <begin position="171"/>
        <end position="173"/>
    </location>
    <ligand>
        <name>ATP</name>
        <dbReference type="ChEBI" id="CHEBI:30616"/>
    </ligand>
</feature>
<comment type="function">
    <text evidence="7">Forms membrane-associated dynamic filaments that are essential for cell shape determination. Acts by regulating cell wall synthesis and cell elongation, and thus cell shape. A feedback loop between cell geometry and MreB localization may maintain elongated cell shape by targeting cell wall growth to regions of negative cell wall curvature.</text>
</comment>
<feature type="binding site" evidence="7">
    <location>
        <begin position="24"/>
        <end position="26"/>
    </location>
    <ligand>
        <name>ATP</name>
        <dbReference type="ChEBI" id="CHEBI:30616"/>
    </ligand>
</feature>
<dbReference type="FunFam" id="3.30.420.40:FF:000016">
    <property type="entry name" value="Rod shape-determining protein mreB"/>
    <property type="match status" value="1"/>
</dbReference>
<dbReference type="CDD" id="cd10225">
    <property type="entry name" value="ASKHA_NBD_MreB-like"/>
    <property type="match status" value="1"/>
</dbReference>
<comment type="caution">
    <text evidence="7">Lacks conserved residue(s) required for the propagation of feature annotation.</text>
</comment>
<dbReference type="PANTHER" id="PTHR42749:SF1">
    <property type="entry name" value="CELL SHAPE-DETERMINING PROTEIN MREB"/>
    <property type="match status" value="1"/>
</dbReference>
<dbReference type="InterPro" id="IPR004753">
    <property type="entry name" value="MreB"/>
</dbReference>
<reference evidence="8 9" key="1">
    <citation type="submission" date="2018-09" db="EMBL/GenBank/DDBJ databases">
        <title>Complete genome sequence of Euzebya sp. DY32-46 isolated from seawater of Pacific Ocean.</title>
        <authorList>
            <person name="Xu L."/>
            <person name="Wu Y.-H."/>
            <person name="Xu X.-W."/>
        </authorList>
    </citation>
    <scope>NUCLEOTIDE SEQUENCE [LARGE SCALE GENOMIC DNA]</scope>
    <source>
        <strain evidence="8 9">DY32-46</strain>
    </source>
</reference>
<keyword evidence="3 7" id="KW-0067">ATP-binding</keyword>
<dbReference type="GO" id="GO:0008360">
    <property type="term" value="P:regulation of cell shape"/>
    <property type="evidence" value="ECO:0007669"/>
    <property type="project" value="UniProtKB-UniRule"/>
</dbReference>
<keyword evidence="2 7" id="KW-0547">Nucleotide-binding</keyword>
<dbReference type="Pfam" id="PF06723">
    <property type="entry name" value="MreB_Mbl"/>
    <property type="match status" value="1"/>
</dbReference>
<keyword evidence="9" id="KW-1185">Reference proteome</keyword>
<dbReference type="AlphaFoldDB" id="A0A346XVG2"/>
<evidence type="ECO:0000256" key="7">
    <source>
        <dbReference type="HAMAP-Rule" id="MF_02207"/>
    </source>
</evidence>
<evidence type="ECO:0000256" key="3">
    <source>
        <dbReference type="ARBA" id="ARBA00022840"/>
    </source>
</evidence>
<organism evidence="8 9">
    <name type="scientific">Euzebya pacifica</name>
    <dbReference type="NCBI Taxonomy" id="1608957"/>
    <lineage>
        <taxon>Bacteria</taxon>
        <taxon>Bacillati</taxon>
        <taxon>Actinomycetota</taxon>
        <taxon>Nitriliruptoria</taxon>
        <taxon>Euzebyales</taxon>
    </lineage>
</organism>
<dbReference type="HAMAP" id="MF_02207">
    <property type="entry name" value="MreB"/>
    <property type="match status" value="1"/>
</dbReference>
<dbReference type="NCBIfam" id="TIGR00904">
    <property type="entry name" value="mreB"/>
    <property type="match status" value="1"/>
</dbReference>